<dbReference type="InterPro" id="IPR008972">
    <property type="entry name" value="Cupredoxin"/>
</dbReference>
<dbReference type="KEGG" id="obr:102717807"/>
<dbReference type="HOGENOM" id="CLU_058719_1_3_1"/>
<proteinExistence type="predicted"/>
<name>J3MEZ3_ORYBR</name>
<keyword evidence="2" id="KW-1133">Transmembrane helix</keyword>
<evidence type="ECO:0000313" key="5">
    <source>
        <dbReference type="EnsemblPlants" id="OB06G25870.1"/>
    </source>
</evidence>
<dbReference type="PANTHER" id="PTHR33021">
    <property type="entry name" value="BLUE COPPER PROTEIN"/>
    <property type="match status" value="1"/>
</dbReference>
<accession>J3MEZ3</accession>
<feature type="transmembrane region" description="Helical" evidence="2">
    <location>
        <begin position="197"/>
        <end position="218"/>
    </location>
</feature>
<feature type="region of interest" description="Disordered" evidence="1">
    <location>
        <begin position="143"/>
        <end position="190"/>
    </location>
</feature>
<evidence type="ECO:0000256" key="2">
    <source>
        <dbReference type="SAM" id="Phobius"/>
    </source>
</evidence>
<keyword evidence="3" id="KW-0732">Signal</keyword>
<dbReference type="InterPro" id="IPR039391">
    <property type="entry name" value="Phytocyanin-like"/>
</dbReference>
<dbReference type="OMA" id="DKFGYYH"/>
<protein>
    <recommendedName>
        <fullName evidence="4">Phytocyanin domain-containing protein</fullName>
    </recommendedName>
</protein>
<reference evidence="5" key="1">
    <citation type="journal article" date="2013" name="Nat. Commun.">
        <title>Whole-genome sequencing of Oryza brachyantha reveals mechanisms underlying Oryza genome evolution.</title>
        <authorList>
            <person name="Chen J."/>
            <person name="Huang Q."/>
            <person name="Gao D."/>
            <person name="Wang J."/>
            <person name="Lang Y."/>
            <person name="Liu T."/>
            <person name="Li B."/>
            <person name="Bai Z."/>
            <person name="Luis Goicoechea J."/>
            <person name="Liang C."/>
            <person name="Chen C."/>
            <person name="Zhang W."/>
            <person name="Sun S."/>
            <person name="Liao Y."/>
            <person name="Zhang X."/>
            <person name="Yang L."/>
            <person name="Song C."/>
            <person name="Wang M."/>
            <person name="Shi J."/>
            <person name="Liu G."/>
            <person name="Liu J."/>
            <person name="Zhou H."/>
            <person name="Zhou W."/>
            <person name="Yu Q."/>
            <person name="An N."/>
            <person name="Chen Y."/>
            <person name="Cai Q."/>
            <person name="Wang B."/>
            <person name="Liu B."/>
            <person name="Min J."/>
            <person name="Huang Y."/>
            <person name="Wu H."/>
            <person name="Li Z."/>
            <person name="Zhang Y."/>
            <person name="Yin Y."/>
            <person name="Song W."/>
            <person name="Jiang J."/>
            <person name="Jackson S.A."/>
            <person name="Wing R.A."/>
            <person name="Wang J."/>
            <person name="Chen M."/>
        </authorList>
    </citation>
    <scope>NUCLEOTIDE SEQUENCE [LARGE SCALE GENOMIC DNA]</scope>
    <source>
        <strain evidence="5">cv. IRGC 101232</strain>
    </source>
</reference>
<dbReference type="Gramene" id="OB06G25870.1">
    <property type="protein sequence ID" value="OB06G25870.1"/>
    <property type="gene ID" value="OB06G25870"/>
</dbReference>
<dbReference type="PROSITE" id="PS51485">
    <property type="entry name" value="PHYTOCYANIN"/>
    <property type="match status" value="1"/>
</dbReference>
<dbReference type="EnsemblPlants" id="OB06G25870.1">
    <property type="protein sequence ID" value="OB06G25870.1"/>
    <property type="gene ID" value="OB06G25870"/>
</dbReference>
<dbReference type="PANTHER" id="PTHR33021:SF234">
    <property type="entry name" value="EARLY NODULIN-LIKE PROTEIN 7"/>
    <property type="match status" value="1"/>
</dbReference>
<dbReference type="eggNOG" id="ENOG502S4F1">
    <property type="taxonomic scope" value="Eukaryota"/>
</dbReference>
<dbReference type="GO" id="GO:0005886">
    <property type="term" value="C:plasma membrane"/>
    <property type="evidence" value="ECO:0007669"/>
    <property type="project" value="TreeGrafter"/>
</dbReference>
<evidence type="ECO:0000259" key="4">
    <source>
        <dbReference type="PROSITE" id="PS51485"/>
    </source>
</evidence>
<dbReference type="OrthoDB" id="1933543at2759"/>
<sequence>MAQREVVVAAFFVVFFHLVSAVAGQSVSAALLPMRMGNRYVVGDANGWKVPPPASAEMYAKWAAGIRFYVGDSIEFVYKNDSVVKVDKFGYYHCNVTAAAANDGSVLFLLDAPGFAYYSSTDAGHCKKGQRLVINVEAAPTPAPAPASPIATPPAPAAAAPTPPPKPSPSPSPSPSPAPQEAATTSAAAAASSSSSAAAGALLLAVSATALAMMGLVLGEW</sequence>
<keyword evidence="2" id="KW-0812">Transmembrane</keyword>
<organism evidence="5">
    <name type="scientific">Oryza brachyantha</name>
    <name type="common">malo sina</name>
    <dbReference type="NCBI Taxonomy" id="4533"/>
    <lineage>
        <taxon>Eukaryota</taxon>
        <taxon>Viridiplantae</taxon>
        <taxon>Streptophyta</taxon>
        <taxon>Embryophyta</taxon>
        <taxon>Tracheophyta</taxon>
        <taxon>Spermatophyta</taxon>
        <taxon>Magnoliopsida</taxon>
        <taxon>Liliopsida</taxon>
        <taxon>Poales</taxon>
        <taxon>Poaceae</taxon>
        <taxon>BOP clade</taxon>
        <taxon>Oryzoideae</taxon>
        <taxon>Oryzeae</taxon>
        <taxon>Oryzinae</taxon>
        <taxon>Oryza</taxon>
    </lineage>
</organism>
<dbReference type="Proteomes" id="UP000006038">
    <property type="component" value="Chromosome 6"/>
</dbReference>
<evidence type="ECO:0000256" key="3">
    <source>
        <dbReference type="SAM" id="SignalP"/>
    </source>
</evidence>
<keyword evidence="6" id="KW-1185">Reference proteome</keyword>
<dbReference type="GeneID" id="102717807"/>
<dbReference type="STRING" id="4533.J3MEZ3"/>
<feature type="domain" description="Phytocyanin" evidence="4">
    <location>
        <begin position="38"/>
        <end position="138"/>
    </location>
</feature>
<dbReference type="SUPFAM" id="SSF49503">
    <property type="entry name" value="Cupredoxins"/>
    <property type="match status" value="1"/>
</dbReference>
<evidence type="ECO:0000256" key="1">
    <source>
        <dbReference type="SAM" id="MobiDB-lite"/>
    </source>
</evidence>
<dbReference type="InterPro" id="IPR003245">
    <property type="entry name" value="Phytocyanin_dom"/>
</dbReference>
<feature type="compositionally biased region" description="Pro residues" evidence="1">
    <location>
        <begin position="143"/>
        <end position="178"/>
    </location>
</feature>
<dbReference type="GO" id="GO:0009055">
    <property type="term" value="F:electron transfer activity"/>
    <property type="evidence" value="ECO:0007669"/>
    <property type="project" value="InterPro"/>
</dbReference>
<dbReference type="AlphaFoldDB" id="J3MEZ3"/>
<feature type="signal peptide" evidence="3">
    <location>
        <begin position="1"/>
        <end position="24"/>
    </location>
</feature>
<reference evidence="5" key="2">
    <citation type="submission" date="2013-04" db="UniProtKB">
        <authorList>
            <consortium name="EnsemblPlants"/>
        </authorList>
    </citation>
    <scope>IDENTIFICATION</scope>
</reference>
<evidence type="ECO:0000313" key="6">
    <source>
        <dbReference type="Proteomes" id="UP000006038"/>
    </source>
</evidence>
<keyword evidence="2" id="KW-0472">Membrane</keyword>
<dbReference type="Pfam" id="PF02298">
    <property type="entry name" value="Cu_bind_like"/>
    <property type="match status" value="1"/>
</dbReference>
<feature type="compositionally biased region" description="Low complexity" evidence="1">
    <location>
        <begin position="179"/>
        <end position="190"/>
    </location>
</feature>
<dbReference type="FunFam" id="2.60.40.420:FF:000090">
    <property type="entry name" value="NtEPc-like"/>
    <property type="match status" value="1"/>
</dbReference>
<feature type="chain" id="PRO_5003774915" description="Phytocyanin domain-containing protein" evidence="3">
    <location>
        <begin position="25"/>
        <end position="221"/>
    </location>
</feature>
<dbReference type="Gene3D" id="2.60.40.420">
    <property type="entry name" value="Cupredoxins - blue copper proteins"/>
    <property type="match status" value="1"/>
</dbReference>